<evidence type="ECO:0000256" key="7">
    <source>
        <dbReference type="ARBA" id="ARBA00038532"/>
    </source>
</evidence>
<evidence type="ECO:0000256" key="3">
    <source>
        <dbReference type="ARBA" id="ARBA00022490"/>
    </source>
</evidence>
<dbReference type="Gene3D" id="3.40.20.10">
    <property type="entry name" value="Severin"/>
    <property type="match status" value="1"/>
</dbReference>
<keyword evidence="3" id="KW-0963">Cytoplasm</keyword>
<dbReference type="PROSITE" id="PS51263">
    <property type="entry name" value="ADF_H"/>
    <property type="match status" value="1"/>
</dbReference>
<organism evidence="9 10">
    <name type="scientific">Plenodomus tracheiphilus IPT5</name>
    <dbReference type="NCBI Taxonomy" id="1408161"/>
    <lineage>
        <taxon>Eukaryota</taxon>
        <taxon>Fungi</taxon>
        <taxon>Dikarya</taxon>
        <taxon>Ascomycota</taxon>
        <taxon>Pezizomycotina</taxon>
        <taxon>Dothideomycetes</taxon>
        <taxon>Pleosporomycetidae</taxon>
        <taxon>Pleosporales</taxon>
        <taxon>Pleosporineae</taxon>
        <taxon>Leptosphaeriaceae</taxon>
        <taxon>Plenodomus</taxon>
    </lineage>
</organism>
<sequence>MGNQKFTLDKAATSAFDDFLGDATAFALLFSLVDCQPKPLTSIPRVEPASSFQANLNALEIHLDPRTALYILLRHNDSLVAITFLPYLAPENQRRFLLDNRDEFLRQLGKQNFAQSLICKEIGEVAYVRAWDERDDNIKSASAMTDECEDYQNAMSEVQDIGYKKSKCRACDRRMKNKISGEALEVFGAMSRPGSLVQMTVDITTETIVLISAVTDISAEEVTTLLPTTKPSFTFYRHKISSLLYFIFHSPDSASVQERMKHTMAIPGLINVHAEDAGVHVDQKIEIHDPEDLVFTEKDEKVGKFRSMYLRNEYEGTESVYDNLEKDADFYKNVK</sequence>
<protein>
    <submittedName>
        <fullName evidence="9">Actin monomer binding protein-like protein</fullName>
    </submittedName>
</protein>
<evidence type="ECO:0000259" key="8">
    <source>
        <dbReference type="PROSITE" id="PS51263"/>
    </source>
</evidence>
<comment type="similarity">
    <text evidence="2">Belongs to the actin-binding proteins ADF family. Twinfilin subfamily.</text>
</comment>
<feature type="domain" description="ADF-H" evidence="8">
    <location>
        <begin position="172"/>
        <end position="303"/>
    </location>
</feature>
<evidence type="ECO:0000256" key="5">
    <source>
        <dbReference type="ARBA" id="ARBA00023203"/>
    </source>
</evidence>
<accession>A0A6A7ARW7</accession>
<dbReference type="InterPro" id="IPR002108">
    <property type="entry name" value="ADF-H"/>
</dbReference>
<dbReference type="EMBL" id="MU006361">
    <property type="protein sequence ID" value="KAF2844855.1"/>
    <property type="molecule type" value="Genomic_DNA"/>
</dbReference>
<dbReference type="PANTHER" id="PTHR13759">
    <property type="entry name" value="TWINFILIN"/>
    <property type="match status" value="1"/>
</dbReference>
<dbReference type="GO" id="GO:0005884">
    <property type="term" value="C:actin filament"/>
    <property type="evidence" value="ECO:0007669"/>
    <property type="project" value="TreeGrafter"/>
</dbReference>
<evidence type="ECO:0000256" key="2">
    <source>
        <dbReference type="ARBA" id="ARBA00009557"/>
    </source>
</evidence>
<dbReference type="PANTHER" id="PTHR13759:SF1">
    <property type="entry name" value="TWINFILIN"/>
    <property type="match status" value="1"/>
</dbReference>
<dbReference type="GO" id="GO:0003785">
    <property type="term" value="F:actin monomer binding"/>
    <property type="evidence" value="ECO:0007669"/>
    <property type="project" value="TreeGrafter"/>
</dbReference>
<evidence type="ECO:0000313" key="10">
    <source>
        <dbReference type="Proteomes" id="UP000799423"/>
    </source>
</evidence>
<dbReference type="Proteomes" id="UP000799423">
    <property type="component" value="Unassembled WGS sequence"/>
</dbReference>
<dbReference type="SUPFAM" id="SSF55753">
    <property type="entry name" value="Actin depolymerizing proteins"/>
    <property type="match status" value="1"/>
</dbReference>
<evidence type="ECO:0000256" key="4">
    <source>
        <dbReference type="ARBA" id="ARBA00022737"/>
    </source>
</evidence>
<evidence type="ECO:0000256" key="1">
    <source>
        <dbReference type="ARBA" id="ARBA00004245"/>
    </source>
</evidence>
<keyword evidence="4" id="KW-0677">Repeat</keyword>
<dbReference type="GO" id="GO:0030042">
    <property type="term" value="P:actin filament depolymerization"/>
    <property type="evidence" value="ECO:0007669"/>
    <property type="project" value="TreeGrafter"/>
</dbReference>
<keyword evidence="5" id="KW-0009">Actin-binding</keyword>
<proteinExistence type="inferred from homology"/>
<name>A0A6A7ARW7_9PLEO</name>
<dbReference type="GO" id="GO:0051015">
    <property type="term" value="F:actin filament binding"/>
    <property type="evidence" value="ECO:0007669"/>
    <property type="project" value="TreeGrafter"/>
</dbReference>
<gene>
    <name evidence="9" type="ORF">T440DRAFT_435790</name>
</gene>
<dbReference type="InterPro" id="IPR028458">
    <property type="entry name" value="Twinfilin"/>
</dbReference>
<reference evidence="9" key="1">
    <citation type="submission" date="2020-01" db="EMBL/GenBank/DDBJ databases">
        <authorList>
            <consortium name="DOE Joint Genome Institute"/>
            <person name="Haridas S."/>
            <person name="Albert R."/>
            <person name="Binder M."/>
            <person name="Bloem J."/>
            <person name="Labutti K."/>
            <person name="Salamov A."/>
            <person name="Andreopoulos B."/>
            <person name="Baker S.E."/>
            <person name="Barry K."/>
            <person name="Bills G."/>
            <person name="Bluhm B.H."/>
            <person name="Cannon C."/>
            <person name="Castanera R."/>
            <person name="Culley D.E."/>
            <person name="Daum C."/>
            <person name="Ezra D."/>
            <person name="Gonzalez J.B."/>
            <person name="Henrissat B."/>
            <person name="Kuo A."/>
            <person name="Liang C."/>
            <person name="Lipzen A."/>
            <person name="Lutzoni F."/>
            <person name="Magnuson J."/>
            <person name="Mondo S."/>
            <person name="Nolan M."/>
            <person name="Ohm R."/>
            <person name="Pangilinan J."/>
            <person name="Park H.-J."/>
            <person name="Ramirez L."/>
            <person name="Alfaro M."/>
            <person name="Sun H."/>
            <person name="Tritt A."/>
            <person name="Yoshinaga Y."/>
            <person name="Zwiers L.-H."/>
            <person name="Turgeon B.G."/>
            <person name="Goodwin S.B."/>
            <person name="Spatafora J.W."/>
            <person name="Crous P.W."/>
            <person name="Grigoriev I.V."/>
        </authorList>
    </citation>
    <scope>NUCLEOTIDE SEQUENCE</scope>
    <source>
        <strain evidence="9">IPT5</strain>
    </source>
</reference>
<dbReference type="Pfam" id="PF00241">
    <property type="entry name" value="Cofilin_ADF"/>
    <property type="match status" value="1"/>
</dbReference>
<comment type="subcellular location">
    <subcellularLocation>
        <location evidence="1">Cytoplasm</location>
        <location evidence="1">Cytoskeleton</location>
    </subcellularLocation>
</comment>
<keyword evidence="10" id="KW-1185">Reference proteome</keyword>
<evidence type="ECO:0000256" key="6">
    <source>
        <dbReference type="ARBA" id="ARBA00023212"/>
    </source>
</evidence>
<evidence type="ECO:0000313" key="9">
    <source>
        <dbReference type="EMBL" id="KAF2844855.1"/>
    </source>
</evidence>
<keyword evidence="6" id="KW-0206">Cytoskeleton</keyword>
<dbReference type="AlphaFoldDB" id="A0A6A7ARW7"/>
<dbReference type="GO" id="GO:0005737">
    <property type="term" value="C:cytoplasm"/>
    <property type="evidence" value="ECO:0007669"/>
    <property type="project" value="TreeGrafter"/>
</dbReference>
<dbReference type="GO" id="GO:0051016">
    <property type="term" value="P:barbed-end actin filament capping"/>
    <property type="evidence" value="ECO:0007669"/>
    <property type="project" value="TreeGrafter"/>
</dbReference>
<comment type="subunit">
    <text evidence="7">Interacts with G-actin; ADP-actin form.</text>
</comment>
<dbReference type="OrthoDB" id="10006997at2759"/>
<dbReference type="InterPro" id="IPR029006">
    <property type="entry name" value="ADF-H/Gelsolin-like_dom_sf"/>
</dbReference>